<dbReference type="PANTHER" id="PTHR47396:SF1">
    <property type="entry name" value="ATP-DEPENDENT HELICASE IRC3-RELATED"/>
    <property type="match status" value="1"/>
</dbReference>
<dbReference type="GO" id="GO:0009007">
    <property type="term" value="F:site-specific DNA-methyltransferase (adenine-specific) activity"/>
    <property type="evidence" value="ECO:0007669"/>
    <property type="project" value="UniProtKB-EC"/>
</dbReference>
<dbReference type="InterPro" id="IPR002052">
    <property type="entry name" value="DNA_methylase_N6_adenine_CS"/>
</dbReference>
<dbReference type="GO" id="GO:0016787">
    <property type="term" value="F:hydrolase activity"/>
    <property type="evidence" value="ECO:0007669"/>
    <property type="project" value="InterPro"/>
</dbReference>
<keyword evidence="4" id="KW-1185">Reference proteome</keyword>
<keyword evidence="1" id="KW-0175">Coiled coil</keyword>
<dbReference type="PRINTS" id="PR00507">
    <property type="entry name" value="N12N6MTFRASE"/>
</dbReference>
<dbReference type="GO" id="GO:0005524">
    <property type="term" value="F:ATP binding"/>
    <property type="evidence" value="ECO:0007669"/>
    <property type="project" value="InterPro"/>
</dbReference>
<dbReference type="InterPro" id="IPR011639">
    <property type="entry name" value="MethylTrfase_TaqI-like_dom"/>
</dbReference>
<evidence type="ECO:0000313" key="3">
    <source>
        <dbReference type="EMBL" id="CDN40566.1"/>
    </source>
</evidence>
<dbReference type="Proteomes" id="UP000261764">
    <property type="component" value="Chromosome I"/>
</dbReference>
<dbReference type="GO" id="GO:0005829">
    <property type="term" value="C:cytosol"/>
    <property type="evidence" value="ECO:0007669"/>
    <property type="project" value="TreeGrafter"/>
</dbReference>
<dbReference type="GO" id="GO:0006304">
    <property type="term" value="P:DNA modification"/>
    <property type="evidence" value="ECO:0007669"/>
    <property type="project" value="InterPro"/>
</dbReference>
<sequence length="1202" mass="139782">MNMEKRLKTLINPYTKKQYQIYAYTHDERQAPNFVGHIKVGETTRDIETRINEQTKTAGFQPQILFWKLARKNDGTWFRDTDLHQYFEFNQIKRSKETGGPSGNEWFDFKGREEDALKLTEKFIEIDYDPLINPQGQKDYILRAEQSQAVTCTFNYFHSQKEPKEFLWNAKPRFGKTLTTYDFIRKIQASNVLILCNRPAIANSWFNDFDDFISWRIDEGYRFVSESVAIKLKTMSYKQYENFKTEHPNKPIRRIAFVSLQDFKGAKFAGGPYEKLAWMQEADWDVIILDEAHEAIDTPKSKAALNSLRTKFTLHLSGTPFKAIATEKFREDQIFNWSYHDEQKAKNDWDESNGSNPYARLPQLNLFTYKMSEIIQKELKSKIKDESSLDSQYAFDLGEFFRVGNSHKFVHEQDVKKFLDVITQGKYPFSSSESYVNQLDHTFWLLPSVAAAKELKKLLNNHEFFKNFEIVSAVGKGSSSSQETNKFHTGFRKNQKSFNKVREAIDKPHSKTITLSVGQLTTGVTVPEWTGVLMLRNIESASLYFQSAFRVQNPHEYEVENEQHEKFLAVKENAYIFDFAPDRTLKFYDDFANGLLVGEQSKVNNEQRRANIQAVLNFFPVIAEDSNGSLHELNIDDVLRIPNEIKSEAVVKSGFMHNFLFANINNIFRMPNQIKEILNQIEPIKNKKKSKTNLALINNDSDNKNSFEAITINQSGVFGKKIVASVLKQNDDEALDDPVNHYDSSEMMKKIFESYQLEQNNVLKNIDEKLSTNKIRKINENFKKEIARELEIIEEESQDQINRFKELISQKIKFGLDENNQLELNKLETSIQTQYNEKLHAKVNQAFQKSLEEIKNAVDDEVKKKSEDATRDHLRGFTRTIPIYLMVCDDKQITLANYETKTDPQTFQEISSITAEQFRLLKNGCVDENGNVSGFFNEIIFNNSIQKFYKLKNELANYFDETIDNDIFNFIPTQKTNQVFTPKKLVKEMVDKLEETIPGLFTNKTHKFLDPYCKSGLYLAEVIKRLYIGLQNEIVDVQERIKWIFEKQIYGICPSDILVKLVSNYLSAGRKDLVLNLQKYENDCNFKNPNWFSDAIKKWWGDAMKFDVIIGNPPYQEDQGKDKDDKNSQGKSIPLYQIFITAAFSLSNVKYVSLITPSRWMIGGRGLDGFRKYMLKIKNFVYFYNYSDSKMCFPDNDIMGGG</sequence>
<dbReference type="Gene3D" id="3.40.50.300">
    <property type="entry name" value="P-loop containing nucleotide triphosphate hydrolases"/>
    <property type="match status" value="1"/>
</dbReference>
<evidence type="ECO:0000256" key="1">
    <source>
        <dbReference type="SAM" id="Coils"/>
    </source>
</evidence>
<dbReference type="InterPro" id="IPR029063">
    <property type="entry name" value="SAM-dependent_MTases_sf"/>
</dbReference>
<dbReference type="Gene3D" id="3.40.50.150">
    <property type="entry name" value="Vaccinia Virus protein VP39"/>
    <property type="match status" value="1"/>
</dbReference>
<protein>
    <recommendedName>
        <fullName evidence="2">Helicase ATP-binding domain-containing protein</fullName>
    </recommendedName>
</protein>
<dbReference type="EMBL" id="HG937516">
    <property type="protein sequence ID" value="CDN40566.1"/>
    <property type="molecule type" value="Genomic_DNA"/>
</dbReference>
<dbReference type="InterPro" id="IPR014001">
    <property type="entry name" value="Helicase_ATP-bd"/>
</dbReference>
<feature type="domain" description="Helicase ATP-binding" evidence="2">
    <location>
        <begin position="138"/>
        <end position="346"/>
    </location>
</feature>
<gene>
    <name evidence="3" type="ORF">MAMA39_04470</name>
</gene>
<name>A0A292IIY3_9MOLU</name>
<dbReference type="InterPro" id="IPR050742">
    <property type="entry name" value="Helicase_Restrict-Modif_Enz"/>
</dbReference>
<evidence type="ECO:0000259" key="2">
    <source>
        <dbReference type="SMART" id="SM00487"/>
    </source>
</evidence>
<accession>A0A292IIY3</accession>
<proteinExistence type="predicted"/>
<dbReference type="GO" id="GO:0032259">
    <property type="term" value="P:methylation"/>
    <property type="evidence" value="ECO:0007669"/>
    <property type="project" value="InterPro"/>
</dbReference>
<dbReference type="PANTHER" id="PTHR47396">
    <property type="entry name" value="TYPE I RESTRICTION ENZYME ECOKI R PROTEIN"/>
    <property type="match status" value="1"/>
</dbReference>
<dbReference type="AlphaFoldDB" id="A0A292IIY3"/>
<dbReference type="SMART" id="SM00487">
    <property type="entry name" value="DEXDc"/>
    <property type="match status" value="1"/>
</dbReference>
<dbReference type="Pfam" id="PF07669">
    <property type="entry name" value="Eco57I"/>
    <property type="match status" value="1"/>
</dbReference>
<reference evidence="3 4" key="1">
    <citation type="journal article" date="2015" name="Clin. Infect. Dis.">
        <title>Genomic Investigations unmask Mycoplasma amphoriforme, a new respiratory pathogen.</title>
        <authorList>
            <person name="Gillespie S.H."/>
            <person name="Ling C.L."/>
            <person name="Oravcova K."/>
            <person name="Pinheiro M."/>
            <person name="Wells L."/>
            <person name="Bryant J.M."/>
            <person name="McHugh T.D."/>
            <person name="Bebear C."/>
            <person name="Webster D."/>
            <person name="Harris S.R."/>
            <person name="Seth-Smith H.M."/>
            <person name="Thomson N.R."/>
        </authorList>
    </citation>
    <scope>NUCLEOTIDE SEQUENCE [LARGE SCALE GENOMIC DNA]</scope>
    <source>
        <strain evidence="3 4">A39</strain>
    </source>
</reference>
<dbReference type="SUPFAM" id="SSF53335">
    <property type="entry name" value="S-adenosyl-L-methionine-dependent methyltransferases"/>
    <property type="match status" value="1"/>
</dbReference>
<dbReference type="SUPFAM" id="SSF52540">
    <property type="entry name" value="P-loop containing nucleoside triphosphate hydrolases"/>
    <property type="match status" value="1"/>
</dbReference>
<dbReference type="Pfam" id="PF04851">
    <property type="entry name" value="ResIII"/>
    <property type="match status" value="1"/>
</dbReference>
<dbReference type="REBASE" id="86152">
    <property type="entry name" value="MamA39ORF4470P"/>
</dbReference>
<feature type="coiled-coil region" evidence="1">
    <location>
        <begin position="779"/>
        <end position="810"/>
    </location>
</feature>
<dbReference type="InterPro" id="IPR027417">
    <property type="entry name" value="P-loop_NTPase"/>
</dbReference>
<organism evidence="3 4">
    <name type="scientific">Mycoplasma amphoriforme A39</name>
    <dbReference type="NCBI Taxonomy" id="572419"/>
    <lineage>
        <taxon>Bacteria</taxon>
        <taxon>Bacillati</taxon>
        <taxon>Mycoplasmatota</taxon>
        <taxon>Mollicutes</taxon>
        <taxon>Mycoplasmataceae</taxon>
        <taxon>Mycoplasma</taxon>
    </lineage>
</organism>
<dbReference type="KEGG" id="mamp:MAMA39_04470"/>
<dbReference type="InterPro" id="IPR006935">
    <property type="entry name" value="Helicase/UvrB_N"/>
</dbReference>
<dbReference type="GO" id="GO:0003677">
    <property type="term" value="F:DNA binding"/>
    <property type="evidence" value="ECO:0007669"/>
    <property type="project" value="InterPro"/>
</dbReference>
<dbReference type="PROSITE" id="PS00092">
    <property type="entry name" value="N6_MTASE"/>
    <property type="match status" value="1"/>
</dbReference>
<evidence type="ECO:0000313" key="4">
    <source>
        <dbReference type="Proteomes" id="UP000261764"/>
    </source>
</evidence>